<dbReference type="SUPFAM" id="SSF75011">
    <property type="entry name" value="3-carboxy-cis,cis-mucoante lactonizing enzyme"/>
    <property type="match status" value="1"/>
</dbReference>
<protein>
    <submittedName>
        <fullName evidence="2">Putative delta-60 repeat protein</fullName>
    </submittedName>
</protein>
<gene>
    <name evidence="2" type="ORF">B0I22_2129</name>
</gene>
<evidence type="ECO:0000313" key="3">
    <source>
        <dbReference type="Proteomes" id="UP000295313"/>
    </source>
</evidence>
<dbReference type="EMBL" id="SOEO01000002">
    <property type="protein sequence ID" value="TDX84508.1"/>
    <property type="molecule type" value="Genomic_DNA"/>
</dbReference>
<feature type="chain" id="PRO_5020687380" evidence="1">
    <location>
        <begin position="20"/>
        <end position="809"/>
    </location>
</feature>
<feature type="signal peptide" evidence="1">
    <location>
        <begin position="1"/>
        <end position="19"/>
    </location>
</feature>
<dbReference type="Proteomes" id="UP000295313">
    <property type="component" value="Unassembled WGS sequence"/>
</dbReference>
<accession>A0A4R8IFD7</accession>
<dbReference type="Gene3D" id="2.80.10.50">
    <property type="match status" value="3"/>
</dbReference>
<dbReference type="OrthoDB" id="9805017at2"/>
<name>A0A4R8IFD7_9FLAO</name>
<dbReference type="Pfam" id="PF17164">
    <property type="entry name" value="DUF5122"/>
    <property type="match status" value="4"/>
</dbReference>
<evidence type="ECO:0000313" key="2">
    <source>
        <dbReference type="EMBL" id="TDX84508.1"/>
    </source>
</evidence>
<sequence length="809" mass="90177">MKKNIILVLFLGLFTSAFSQQGTLDSNFGLGEYSFVENENNEVLTAVEFANGNLYATGYKTISSDYRDYFPNKDSFFFYNRTTNKRTEISIGDNGSRANAIKYHENYIYLAGYSKDKNNKSIAVVKLHAEDGEIPNQGDFNKDSKIITDITNDDEANAIDIKNNKIWVAGKSGNQSIIVRYNLSTGYIDRTFNQKGFILYNIGTKSEIKQFKILSDDKMIIAGTASNGVNTDFFVAKLNADGSYDTSFGINGVLKIDFLGTDDRLNSMKILDNGKILLGGYCTKTPTNIDATIARVNANGTLDTTFKSTGKMNYEGGTKEDVFNYLDVKKNNWNEEIIHAIGYKKNTNYKDVFYVTFYADGSLERSSNVSNLSFYNDYLIGGAFGVYPEEESSSGLMTMFANVFCRESSGYFQAFSSTSGMPALPSSCGETSSTDLLNVNVIKERQDGKFYVVYQNKLKRYLSNGNIDLSFGDNGTFNEMFVSQFDLLPDNKLIVPIHKPGISTSQYTVIIDDNGKIVDNFEFKKFQGADLQYLNRMDYSPVTNKLYAYYATPYHPSLPNPVMCRYNLDGTIDTSFANNNQYIPITGSYGSSAHIDFQKIDLTSNGIVTIAFAENKKIITRYDLDGNLVSGFGNKGVVEISFTNGNEVLFKKILLDNVNNIYLMTEKIENSGRRVEVEKYNSLGSIDSSYGNNGVFSYFYDTTNSSVYFYDAKIQNDNKLLISGERSKPSEGDHGFVLRVNTNGTLDTTFGGQNNGVFSDFHTNNPNDFFETISVMGLTADNKIIVGGLNKTISVGNSPTYNSKIKKLK</sequence>
<evidence type="ECO:0000256" key="1">
    <source>
        <dbReference type="SAM" id="SignalP"/>
    </source>
</evidence>
<comment type="caution">
    <text evidence="2">The sequence shown here is derived from an EMBL/GenBank/DDBJ whole genome shotgun (WGS) entry which is preliminary data.</text>
</comment>
<dbReference type="NCBIfam" id="TIGR02608">
    <property type="entry name" value="delta_60_rpt"/>
    <property type="match status" value="5"/>
</dbReference>
<keyword evidence="3" id="KW-1185">Reference proteome</keyword>
<dbReference type="AlphaFoldDB" id="A0A4R8IFD7"/>
<keyword evidence="1" id="KW-0732">Signal</keyword>
<dbReference type="RefSeq" id="WP_133944513.1">
    <property type="nucleotide sequence ID" value="NZ_SOEO01000002.1"/>
</dbReference>
<proteinExistence type="predicted"/>
<reference evidence="2 3" key="1">
    <citation type="submission" date="2019-03" db="EMBL/GenBank/DDBJ databases">
        <title>Genomic Encyclopedia of Type Strains, Phase III (KMG-III): the genomes of soil and plant-associated and newly described type strains.</title>
        <authorList>
            <person name="Whitman W."/>
        </authorList>
    </citation>
    <scope>NUCLEOTIDE SEQUENCE [LARGE SCALE GENOMIC DNA]</scope>
    <source>
        <strain evidence="2 3">CGMCC 1.12802</strain>
    </source>
</reference>
<dbReference type="InterPro" id="IPR013431">
    <property type="entry name" value="Delta_60_rpt"/>
</dbReference>
<organism evidence="2 3">
    <name type="scientific">Epilithonimonas xixisoli</name>
    <dbReference type="NCBI Taxonomy" id="1476462"/>
    <lineage>
        <taxon>Bacteria</taxon>
        <taxon>Pseudomonadati</taxon>
        <taxon>Bacteroidota</taxon>
        <taxon>Flavobacteriia</taxon>
        <taxon>Flavobacteriales</taxon>
        <taxon>Weeksellaceae</taxon>
        <taxon>Chryseobacterium group</taxon>
        <taxon>Epilithonimonas</taxon>
    </lineage>
</organism>